<dbReference type="EMBL" id="CP107006">
    <property type="protein sequence ID" value="UYQ94450.1"/>
    <property type="molecule type" value="Genomic_DNA"/>
</dbReference>
<dbReference type="Proteomes" id="UP001162741">
    <property type="component" value="Chromosome"/>
</dbReference>
<evidence type="ECO:0000313" key="3">
    <source>
        <dbReference type="Proteomes" id="UP001162741"/>
    </source>
</evidence>
<gene>
    <name evidence="2" type="ORF">MKQ68_05020</name>
</gene>
<protein>
    <submittedName>
        <fullName evidence="2">Gliding motility-associated C-terminal domain-containing protein</fullName>
    </submittedName>
</protein>
<dbReference type="Gene3D" id="2.60.40.10">
    <property type="entry name" value="Immunoglobulins"/>
    <property type="match status" value="1"/>
</dbReference>
<dbReference type="SUPFAM" id="SSF49299">
    <property type="entry name" value="PKD domain"/>
    <property type="match status" value="1"/>
</dbReference>
<dbReference type="Pfam" id="PF19081">
    <property type="entry name" value="Ig_7"/>
    <property type="match status" value="1"/>
</dbReference>
<dbReference type="Pfam" id="PF18911">
    <property type="entry name" value="PKD_4"/>
    <property type="match status" value="1"/>
</dbReference>
<feature type="domain" description="PKD" evidence="1">
    <location>
        <begin position="501"/>
        <end position="557"/>
    </location>
</feature>
<dbReference type="SMART" id="SM00089">
    <property type="entry name" value="PKD"/>
    <property type="match status" value="1"/>
</dbReference>
<dbReference type="CDD" id="cd00146">
    <property type="entry name" value="PKD"/>
    <property type="match status" value="1"/>
</dbReference>
<dbReference type="InterPro" id="IPR022409">
    <property type="entry name" value="PKD/Chitinase_dom"/>
</dbReference>
<dbReference type="InterPro" id="IPR035986">
    <property type="entry name" value="PKD_dom_sf"/>
</dbReference>
<reference evidence="2" key="1">
    <citation type="submission" date="2022-10" db="EMBL/GenBank/DDBJ databases">
        <title>Chitinophaga sp. nov., isolated from soil.</title>
        <authorList>
            <person name="Jeon C.O."/>
        </authorList>
    </citation>
    <scope>NUCLEOTIDE SEQUENCE</scope>
    <source>
        <strain evidence="2">R8</strain>
    </source>
</reference>
<dbReference type="InterPro" id="IPR044023">
    <property type="entry name" value="Ig_7"/>
</dbReference>
<dbReference type="NCBIfam" id="TIGR04131">
    <property type="entry name" value="Bac_Flav_CTERM"/>
    <property type="match status" value="1"/>
</dbReference>
<organism evidence="2 3">
    <name type="scientific">Chitinophaga horti</name>
    <dbReference type="NCBI Taxonomy" id="2920382"/>
    <lineage>
        <taxon>Bacteria</taxon>
        <taxon>Pseudomonadati</taxon>
        <taxon>Bacteroidota</taxon>
        <taxon>Chitinophagia</taxon>
        <taxon>Chitinophagales</taxon>
        <taxon>Chitinophagaceae</taxon>
        <taxon>Chitinophaga</taxon>
    </lineage>
</organism>
<name>A0ABY6J4M2_9BACT</name>
<dbReference type="RefSeq" id="WP_264282334.1">
    <property type="nucleotide sequence ID" value="NZ_CP107006.1"/>
</dbReference>
<dbReference type="Pfam" id="PF13585">
    <property type="entry name" value="CHU_C"/>
    <property type="match status" value="1"/>
</dbReference>
<dbReference type="InterPro" id="IPR013783">
    <property type="entry name" value="Ig-like_fold"/>
</dbReference>
<dbReference type="PROSITE" id="PS50093">
    <property type="entry name" value="PKD"/>
    <property type="match status" value="1"/>
</dbReference>
<accession>A0ABY6J4M2</accession>
<dbReference type="InterPro" id="IPR026341">
    <property type="entry name" value="T9SS_type_B"/>
</dbReference>
<proteinExistence type="predicted"/>
<dbReference type="InterPro" id="IPR000601">
    <property type="entry name" value="PKD_dom"/>
</dbReference>
<sequence length="1029" mass="109991">MPDTICINNDLQITNTSTGATNYFWNFCVADLITTPLAQNIGNPGNTLSWPVFMDYTEVNGNYYGFVTNYLPGGLVRLDFGNSLLNNPTATYLGNFGGLLPARSSTEGIQLVFNEGRWYAIIVAGNINEGSTPRVMKIDFGADITNNTPVATSWGDIGNMAQPLDLHVFKEGNNWYGLTVNGENNTITRFDFTNSFNNTPIAQNLGNIGGLSYPTGIFAITDNGSWKVFITNGGDNTRVGNNSSITRLDFGSSLLNIPTGVNLGNPGGALRHPRDLTITRSCGQIVGFAVNGELGRPQLLNINFNNDLNAGPVIQQLGNVGNFAFPVSISKVFRVRDNLYAFVCNVENNTISRLQFAGCTNASQASSTDQTPPAIRYNTPGTYNINLTIDEGLGSQQAICKPVTVVAPPVKRPTRTLSLCVGGNLLLSTPTPNAINTWNTGATTESITVTTPGVYWVDKERFGCLTRDSFVVQSHAADFSFEQDLCSPFRVRLTDLTTDVVSRTWDFGNGSTGNAGVANAVYPGNGTYTVTLNVRTQNGCALQVIKPVPVQQIIANVIGNGDTVVCAGADVTLLATGAGVGSCWFPAVGLTSVNPDRLNLTMGNTTRIYYRHTRLPGVGILRDSVIIRVDIPAVSAGNDVMVCTGASTMLQASGAQTYAWQPDADLSAVDIANPSASPTVGKEYVVTGTSVYGCTANDTVLINLYPVAAITLQGDTAICPGTRVVLPVSGGASYSWSPANTLDDASGNRPIAGPTEQTRYDVLITDANNCQYQEHVTVSFRTRPAFAISDAQQVCAGDAVTLEASGGDQYNWMPAASLSDASSGMTEASPEANTTYFVSARESVCGFDTTMQVEVQVNPIPEIHATKSNDIDCAAHTAQLSATGALAFTWQPITGLDQPHSRQTRVSIDTTTTYTVWGSNSYGCSSTDVVTVYVVSAGKVTFVVPNAFSPNHDGRNDCFSVRQWGGVQLKNLSVYDRWGKRVFYTTNPNFCWDGTVNGVPQEVGTYVYFIEASTICGDIKRNGSLTLVR</sequence>
<evidence type="ECO:0000259" key="1">
    <source>
        <dbReference type="PROSITE" id="PS50093"/>
    </source>
</evidence>
<keyword evidence="3" id="KW-1185">Reference proteome</keyword>
<evidence type="ECO:0000313" key="2">
    <source>
        <dbReference type="EMBL" id="UYQ94450.1"/>
    </source>
</evidence>